<dbReference type="RefSeq" id="WP_039416204.1">
    <property type="nucleotide sequence ID" value="NZ_JWSZ01000013.1"/>
</dbReference>
<protein>
    <submittedName>
        <fullName evidence="2">Uncharacterized protein</fullName>
    </submittedName>
</protein>
<keyword evidence="1" id="KW-0812">Transmembrane</keyword>
<dbReference type="Proteomes" id="UP000031202">
    <property type="component" value="Unassembled WGS sequence"/>
</dbReference>
<sequence>MTLERRVAWEARFGDGLFLATILWIVFGALPTIGLMVGQLVTGSFVSKDNLPESFPAFMPPWWAAYPMTLLLVMLVLGSLPLPLRGPRATTRSTLLTVLIFSFSTTLYIATAAAAAEAQQGRVNFFGVDNLVFIQFFLILVTVARMLLSGLRLLPRTWREYIDDDGTVVPPKEIVRRAPRRPWDWNRNRMQRRPPGQ</sequence>
<gene>
    <name evidence="2" type="ORF">RM52_11115</name>
</gene>
<accession>A0A0B4DRX9</accession>
<organism evidence="2 3">
    <name type="scientific">Microbacterium hominis</name>
    <dbReference type="NCBI Taxonomy" id="162426"/>
    <lineage>
        <taxon>Bacteria</taxon>
        <taxon>Bacillati</taxon>
        <taxon>Actinomycetota</taxon>
        <taxon>Actinomycetes</taxon>
        <taxon>Micrococcales</taxon>
        <taxon>Microbacteriaceae</taxon>
        <taxon>Microbacterium</taxon>
    </lineage>
</organism>
<comment type="caution">
    <text evidence="2">The sequence shown here is derived from an EMBL/GenBank/DDBJ whole genome shotgun (WGS) entry which is preliminary data.</text>
</comment>
<feature type="transmembrane region" description="Helical" evidence="1">
    <location>
        <begin position="21"/>
        <end position="42"/>
    </location>
</feature>
<reference evidence="2 3" key="1">
    <citation type="submission" date="2014-12" db="EMBL/GenBank/DDBJ databases">
        <title>Genome sequencing of Microbacterium hominis TPW29.</title>
        <authorList>
            <person name="Tan P.W."/>
            <person name="Chan K.-G."/>
        </authorList>
    </citation>
    <scope>NUCLEOTIDE SEQUENCE [LARGE SCALE GENOMIC DNA]</scope>
    <source>
        <strain evidence="2 3">TPW29</strain>
    </source>
</reference>
<dbReference type="EMBL" id="JWSZ01000013">
    <property type="protein sequence ID" value="KIC57033.1"/>
    <property type="molecule type" value="Genomic_DNA"/>
</dbReference>
<proteinExistence type="predicted"/>
<name>A0A0B4DRX9_9MICO</name>
<feature type="transmembrane region" description="Helical" evidence="1">
    <location>
        <begin position="128"/>
        <end position="148"/>
    </location>
</feature>
<dbReference type="AlphaFoldDB" id="A0A0B4DRX9"/>
<keyword evidence="1" id="KW-1133">Transmembrane helix</keyword>
<keyword evidence="1" id="KW-0472">Membrane</keyword>
<feature type="transmembrane region" description="Helical" evidence="1">
    <location>
        <begin position="62"/>
        <end position="82"/>
    </location>
</feature>
<evidence type="ECO:0000313" key="3">
    <source>
        <dbReference type="Proteomes" id="UP000031202"/>
    </source>
</evidence>
<evidence type="ECO:0000313" key="2">
    <source>
        <dbReference type="EMBL" id="KIC57033.1"/>
    </source>
</evidence>
<evidence type="ECO:0000256" key="1">
    <source>
        <dbReference type="SAM" id="Phobius"/>
    </source>
</evidence>
<feature type="transmembrane region" description="Helical" evidence="1">
    <location>
        <begin position="94"/>
        <end position="116"/>
    </location>
</feature>